<dbReference type="GO" id="GO:0005829">
    <property type="term" value="C:cytosol"/>
    <property type="evidence" value="ECO:0007669"/>
    <property type="project" value="TreeGrafter"/>
</dbReference>
<dbReference type="GO" id="GO:0030866">
    <property type="term" value="P:cortical actin cytoskeleton organization"/>
    <property type="evidence" value="ECO:0007669"/>
    <property type="project" value="TreeGrafter"/>
</dbReference>
<dbReference type="InterPro" id="IPR015425">
    <property type="entry name" value="FH2_Formin"/>
</dbReference>
<dbReference type="InterPro" id="IPR016024">
    <property type="entry name" value="ARM-type_fold"/>
</dbReference>
<dbReference type="FunFam" id="1.25.10.10:FF:000036">
    <property type="entry name" value="Formin-like protein 3 isoform 1"/>
    <property type="match status" value="1"/>
</dbReference>
<dbReference type="Pfam" id="PF06371">
    <property type="entry name" value="Drf_GBD"/>
    <property type="match status" value="2"/>
</dbReference>
<dbReference type="SUPFAM" id="SSF48371">
    <property type="entry name" value="ARM repeat"/>
    <property type="match status" value="1"/>
</dbReference>
<protein>
    <submittedName>
        <fullName evidence="6">Uncharacterized protein</fullName>
    </submittedName>
</protein>
<evidence type="ECO:0000256" key="1">
    <source>
        <dbReference type="ARBA" id="ARBA00023449"/>
    </source>
</evidence>
<dbReference type="SMART" id="SM01139">
    <property type="entry name" value="Drf_FH3"/>
    <property type="match status" value="1"/>
</dbReference>
<dbReference type="InterPro" id="IPR010473">
    <property type="entry name" value="GTPase-bd"/>
</dbReference>
<proteinExistence type="inferred from homology"/>
<dbReference type="GO" id="GO:0016477">
    <property type="term" value="P:cell migration"/>
    <property type="evidence" value="ECO:0007669"/>
    <property type="project" value="TreeGrafter"/>
</dbReference>
<dbReference type="InterPro" id="IPR042201">
    <property type="entry name" value="FH2_Formin_sf"/>
</dbReference>
<organism evidence="6 7">
    <name type="scientific">Anabas testudineus</name>
    <name type="common">Climbing perch</name>
    <name type="synonym">Anthias testudineus</name>
    <dbReference type="NCBI Taxonomy" id="64144"/>
    <lineage>
        <taxon>Eukaryota</taxon>
        <taxon>Metazoa</taxon>
        <taxon>Chordata</taxon>
        <taxon>Craniata</taxon>
        <taxon>Vertebrata</taxon>
        <taxon>Euteleostomi</taxon>
        <taxon>Actinopterygii</taxon>
        <taxon>Neopterygii</taxon>
        <taxon>Teleostei</taxon>
        <taxon>Neoteleostei</taxon>
        <taxon>Acanthomorphata</taxon>
        <taxon>Anabantaria</taxon>
        <taxon>Anabantiformes</taxon>
        <taxon>Anabantoidei</taxon>
        <taxon>Anabantidae</taxon>
        <taxon>Anabas</taxon>
    </lineage>
</organism>
<dbReference type="InterPro" id="IPR043592">
    <property type="entry name" value="FMNL_animal"/>
</dbReference>
<evidence type="ECO:0000313" key="6">
    <source>
        <dbReference type="Ensembl" id="ENSATEP00000055248.2"/>
    </source>
</evidence>
<reference evidence="6" key="3">
    <citation type="submission" date="2025-09" db="UniProtKB">
        <authorList>
            <consortium name="Ensembl"/>
        </authorList>
    </citation>
    <scope>IDENTIFICATION</scope>
</reference>
<dbReference type="PANTHER" id="PTHR45857">
    <property type="entry name" value="FORMIN-LIKE PROTEIN"/>
    <property type="match status" value="1"/>
</dbReference>
<dbReference type="SMART" id="SM00498">
    <property type="entry name" value="FH2"/>
    <property type="match status" value="1"/>
</dbReference>
<accession>A0A7N6B246</accession>
<keyword evidence="7" id="KW-1185">Reference proteome</keyword>
<name>A0A7N6B246_ANATE</name>
<dbReference type="Gene3D" id="1.25.10.10">
    <property type="entry name" value="Leucine-rich Repeat Variant"/>
    <property type="match status" value="2"/>
</dbReference>
<dbReference type="PROSITE" id="PS51444">
    <property type="entry name" value="FH2"/>
    <property type="match status" value="1"/>
</dbReference>
<dbReference type="AlphaFoldDB" id="A0A7N6B246"/>
<gene>
    <name evidence="6" type="primary">FMNL3</name>
</gene>
<dbReference type="GeneTree" id="ENSGT00940000159962"/>
<dbReference type="GO" id="GO:0031267">
    <property type="term" value="F:small GTPase binding"/>
    <property type="evidence" value="ECO:0007669"/>
    <property type="project" value="InterPro"/>
</dbReference>
<evidence type="ECO:0000259" key="5">
    <source>
        <dbReference type="PROSITE" id="PS51444"/>
    </source>
</evidence>
<evidence type="ECO:0000313" key="7">
    <source>
        <dbReference type="Proteomes" id="UP000265040"/>
    </source>
</evidence>
<dbReference type="PANTHER" id="PTHR45857:SF3">
    <property type="entry name" value="FORMIN-LIKE PROTEIN 3"/>
    <property type="match status" value="1"/>
</dbReference>
<keyword evidence="2" id="KW-0175">Coiled coil</keyword>
<dbReference type="Pfam" id="PF02181">
    <property type="entry name" value="FH2"/>
    <property type="match status" value="1"/>
</dbReference>
<reference evidence="6" key="1">
    <citation type="submission" date="2021-04" db="EMBL/GenBank/DDBJ databases">
        <authorList>
            <consortium name="Wellcome Sanger Institute Data Sharing"/>
        </authorList>
    </citation>
    <scope>NUCLEOTIDE SEQUENCE [LARGE SCALE GENOMIC DNA]</scope>
</reference>
<feature type="region of interest" description="Disordered" evidence="3">
    <location>
        <begin position="961"/>
        <end position="988"/>
    </location>
</feature>
<reference evidence="6" key="2">
    <citation type="submission" date="2025-08" db="UniProtKB">
        <authorList>
            <consortium name="Ensembl"/>
        </authorList>
    </citation>
    <scope>IDENTIFICATION</scope>
</reference>
<feature type="coiled-coil region" evidence="2">
    <location>
        <begin position="355"/>
        <end position="382"/>
    </location>
</feature>
<dbReference type="GO" id="GO:0051015">
    <property type="term" value="F:actin filament binding"/>
    <property type="evidence" value="ECO:0007669"/>
    <property type="project" value="TreeGrafter"/>
</dbReference>
<evidence type="ECO:0000256" key="2">
    <source>
        <dbReference type="SAM" id="Coils"/>
    </source>
</evidence>
<dbReference type="InterPro" id="IPR014768">
    <property type="entry name" value="GBD/FH3_dom"/>
</dbReference>
<feature type="domain" description="GBD/FH3" evidence="4">
    <location>
        <begin position="1"/>
        <end position="426"/>
    </location>
</feature>
<dbReference type="InterPro" id="IPR010472">
    <property type="entry name" value="FH3_dom"/>
</dbReference>
<dbReference type="PROSITE" id="PS51232">
    <property type="entry name" value="GBD_FH3"/>
    <property type="match status" value="1"/>
</dbReference>
<dbReference type="InterPro" id="IPR011989">
    <property type="entry name" value="ARM-like"/>
</dbReference>
<evidence type="ECO:0000259" key="4">
    <source>
        <dbReference type="PROSITE" id="PS51232"/>
    </source>
</evidence>
<evidence type="ECO:0000256" key="3">
    <source>
        <dbReference type="SAM" id="MobiDB-lite"/>
    </source>
</evidence>
<dbReference type="Ensembl" id="ENSATET00000065098.2">
    <property type="protein sequence ID" value="ENSATEP00000055248.2"/>
    <property type="gene ID" value="ENSATEG00000022415.3"/>
</dbReference>
<feature type="domain" description="FH2" evidence="5">
    <location>
        <begin position="531"/>
        <end position="921"/>
    </location>
</feature>
<dbReference type="GO" id="GO:0008360">
    <property type="term" value="P:regulation of cell shape"/>
    <property type="evidence" value="ECO:0007669"/>
    <property type="project" value="TreeGrafter"/>
</dbReference>
<dbReference type="FunFam" id="1.20.58.2220:FF:000001">
    <property type="entry name" value="Formin-like 1, isoform CRA_c"/>
    <property type="match status" value="1"/>
</dbReference>
<dbReference type="Proteomes" id="UP000265040">
    <property type="component" value="Chromosome 7"/>
</dbReference>
<feature type="coiled-coil region" evidence="2">
    <location>
        <begin position="892"/>
        <end position="947"/>
    </location>
</feature>
<comment type="similarity">
    <text evidence="1">Belongs to the formin homology family.</text>
</comment>
<dbReference type="FunFam" id="1.25.10.10:FF:000045">
    <property type="entry name" value="Formin-like protein 3 isoform 1"/>
    <property type="match status" value="1"/>
</dbReference>
<dbReference type="SUPFAM" id="SSF101447">
    <property type="entry name" value="Formin homology 2 domain (FH2 domain)"/>
    <property type="match status" value="1"/>
</dbReference>
<dbReference type="Gene3D" id="1.20.58.2220">
    <property type="entry name" value="Formin, FH2 domain"/>
    <property type="match status" value="1"/>
</dbReference>
<dbReference type="SMART" id="SM01140">
    <property type="entry name" value="Drf_GBD"/>
    <property type="match status" value="1"/>
</dbReference>
<feature type="compositionally biased region" description="Polar residues" evidence="3">
    <location>
        <begin position="974"/>
        <end position="987"/>
    </location>
</feature>
<dbReference type="Pfam" id="PF06367">
    <property type="entry name" value="Drf_FH3"/>
    <property type="match status" value="1"/>
</dbReference>
<sequence length="1020" mass="116380">MNETNAYVLYFQNSMNLPPDKARLLRQYDNEKKWDLICDQERFQVKNPPHTYIQKLRGYLDPGVTRKKFRRRVQESTKVLRELEISLRTNHIGWVREFLNDENRGLDVLVEYLSFAQCAVMLDFEGLENGEDGFLDKAKSWSRSIEDLHHMSTQPFCNTLVRSARQSVLRYVLKTIKNSRLVSQKDDVHVCIMCLRAIMNYQYGFNMVMSHAHAVNEIALSLNNKNSRTKALVLELLAAVCLVRGGHEIILSAFDNFKEVCKEKQRFERLMDYFRSEEGNIDFMVACMQFINIVVHSVEDMNFRVHLQFEFTKLGLDDYLEKCKHTESDKLSVQIQAYLDNVFDVGGLLEDAETKNAALEKVEELEEHLSHVTEKLLEVENETMMKVADLEKLLLQKDKDLQTIRETYESTNTQVNTLRRMIKEKDAAFQRHFNIEKRLLELEQQGTIRLHKKPDGDIAIEPLGAGSIGLGIPLGDISQLSLGSTAGLIEPGAADPSLPPAIPPPPPPLAPPLPEASPSVILSLGLSAIRIKKPIKTKFRLPVFNWTALKPNQINGTVFNEIDDERVLEELDLERFEELFKTRAQGPVVDLSCTKSKVSQKAANKVTLLDANRSKNLAITLRKANKTTEEICKAIEKFDLKALPVDFVECLMRFLPTEAEVKVLRQYERERRPLDQLAEEDRFMLLFSKIERLTQRMNIITFVGNFADNVNMLTPQLNAIIAASGSVKSSPKLKRMLEIILALGNYMNSSKRGCVYGFKLQSLDLLLDTKSTDRKMTLLHYIALIVKEKYPELANFYNELHFVDKAAAVSLENVLLDVRELGKGMDLIRRECSLHDHSVLKDFVQASDTQLDKLQKDAKAAEEAFNNVVNYFGESLKTTPPSVFFPVFVRFIKAYKDALEENEQRKKQEEAMREKLLAQEAKQHDPKVQAQKKRHQQQELIAELRRRQAKDHRPVYEGKDGTIEDIITGGPDSSLKTPHTGASSSGCPRSRMTVVIHCSAPLKCTLCYVVQTPAQLEHST</sequence>